<dbReference type="RefSeq" id="WP_307476203.1">
    <property type="nucleotide sequence ID" value="NZ_JAUSUB010000013.1"/>
</dbReference>
<proteinExistence type="predicted"/>
<reference evidence="1 2" key="1">
    <citation type="submission" date="2023-07" db="EMBL/GenBank/DDBJ databases">
        <title>Genomic Encyclopedia of Type Strains, Phase IV (KMG-IV): sequencing the most valuable type-strain genomes for metagenomic binning, comparative biology and taxonomic classification.</title>
        <authorList>
            <person name="Goeker M."/>
        </authorList>
    </citation>
    <scope>NUCLEOTIDE SEQUENCE [LARGE SCALE GENOMIC DNA]</scope>
    <source>
        <strain evidence="1 2">DSM 23494</strain>
    </source>
</reference>
<gene>
    <name evidence="1" type="ORF">J2S17_003097</name>
</gene>
<evidence type="ECO:0000313" key="2">
    <source>
        <dbReference type="Proteomes" id="UP001238088"/>
    </source>
</evidence>
<organism evidence="1 2">
    <name type="scientific">Cytobacillus purgationiresistens</name>
    <dbReference type="NCBI Taxonomy" id="863449"/>
    <lineage>
        <taxon>Bacteria</taxon>
        <taxon>Bacillati</taxon>
        <taxon>Bacillota</taxon>
        <taxon>Bacilli</taxon>
        <taxon>Bacillales</taxon>
        <taxon>Bacillaceae</taxon>
        <taxon>Cytobacillus</taxon>
    </lineage>
</organism>
<comment type="caution">
    <text evidence="1">The sequence shown here is derived from an EMBL/GenBank/DDBJ whole genome shotgun (WGS) entry which is preliminary data.</text>
</comment>
<name>A0ABU0AIW9_9BACI</name>
<sequence length="324" mass="38202">MFNTQEVLTSAIQLFPRMDKTISFWDHPNFKTHVALPDDYFAITRVEQGLEMIQQGRLNEESLTVLKVVGDAICANENQLRRYLVRKMSYSKASEHLKKLRKYGFVERHKCRLAFIEEDGEEFIKPPAPFTLGIGGYKLLNHLYPGSRFIKNDFWHEQPLAIQRYVAMNELRVNTVEAKVLRGWEWNPYIGGSPKYLKPFGVAQIESPKGDMQLVLDRPQMAQDFTGYLKNKMELYRYLFERDQGIRIDGFSKPEYQFVCLYVSSLSMAKFIHEEIRLHTYPFTVWILIDEYIDKDEGMHKSFFRADEPELKRMKMSFFEKAQS</sequence>
<protein>
    <submittedName>
        <fullName evidence="1">Uncharacterized protein</fullName>
    </submittedName>
</protein>
<keyword evidence="2" id="KW-1185">Reference proteome</keyword>
<dbReference type="Proteomes" id="UP001238088">
    <property type="component" value="Unassembled WGS sequence"/>
</dbReference>
<dbReference type="EMBL" id="JAUSUB010000013">
    <property type="protein sequence ID" value="MDQ0271209.1"/>
    <property type="molecule type" value="Genomic_DNA"/>
</dbReference>
<evidence type="ECO:0000313" key="1">
    <source>
        <dbReference type="EMBL" id="MDQ0271209.1"/>
    </source>
</evidence>
<accession>A0ABU0AIW9</accession>